<dbReference type="InterPro" id="IPR036852">
    <property type="entry name" value="Peptidase_S8/S53_dom_sf"/>
</dbReference>
<dbReference type="SUPFAM" id="SSF52743">
    <property type="entry name" value="Subtilisin-like"/>
    <property type="match status" value="1"/>
</dbReference>
<evidence type="ECO:0000256" key="13">
    <source>
        <dbReference type="ARBA" id="ARBA00023145"/>
    </source>
</evidence>
<keyword evidence="6 15" id="KW-0645">Protease</keyword>
<comment type="cofactor">
    <cofactor evidence="15">
        <name>Ca(2+)</name>
        <dbReference type="ChEBI" id="CHEBI:29108"/>
    </cofactor>
    <text evidence="15">Binds 1 Ca(2+) ion per subunit.</text>
</comment>
<evidence type="ECO:0000313" key="19">
    <source>
        <dbReference type="Proteomes" id="UP000799757"/>
    </source>
</evidence>
<dbReference type="PANTHER" id="PTHR14218:SF15">
    <property type="entry name" value="TRIPEPTIDYL-PEPTIDASE 1"/>
    <property type="match status" value="1"/>
</dbReference>
<dbReference type="GO" id="GO:0008240">
    <property type="term" value="F:tripeptidyl-peptidase activity"/>
    <property type="evidence" value="ECO:0007669"/>
    <property type="project" value="UniProtKB-EC"/>
</dbReference>
<dbReference type="Proteomes" id="UP000799757">
    <property type="component" value="Unassembled WGS sequence"/>
</dbReference>
<dbReference type="CDD" id="cd04056">
    <property type="entry name" value="Peptidases_S53"/>
    <property type="match status" value="1"/>
</dbReference>
<keyword evidence="14" id="KW-0325">Glycoprotein</keyword>
<reference evidence="18" key="1">
    <citation type="journal article" date="2020" name="Stud. Mycol.">
        <title>101 Dothideomycetes genomes: a test case for predicting lifestyles and emergence of pathogens.</title>
        <authorList>
            <person name="Haridas S."/>
            <person name="Albert R."/>
            <person name="Binder M."/>
            <person name="Bloem J."/>
            <person name="Labutti K."/>
            <person name="Salamov A."/>
            <person name="Andreopoulos B."/>
            <person name="Baker S."/>
            <person name="Barry K."/>
            <person name="Bills G."/>
            <person name="Bluhm B."/>
            <person name="Cannon C."/>
            <person name="Castanera R."/>
            <person name="Culley D."/>
            <person name="Daum C."/>
            <person name="Ezra D."/>
            <person name="Gonzalez J."/>
            <person name="Henrissat B."/>
            <person name="Kuo A."/>
            <person name="Liang C."/>
            <person name="Lipzen A."/>
            <person name="Lutzoni F."/>
            <person name="Magnuson J."/>
            <person name="Mondo S."/>
            <person name="Nolan M."/>
            <person name="Ohm R."/>
            <person name="Pangilinan J."/>
            <person name="Park H.-J."/>
            <person name="Ramirez L."/>
            <person name="Alfaro M."/>
            <person name="Sun H."/>
            <person name="Tritt A."/>
            <person name="Yoshinaga Y."/>
            <person name="Zwiers L.-H."/>
            <person name="Turgeon B."/>
            <person name="Goodwin S."/>
            <person name="Spatafora J."/>
            <person name="Crous P."/>
            <person name="Grigoriev I."/>
        </authorList>
    </citation>
    <scope>NUCLEOTIDE SEQUENCE</scope>
    <source>
        <strain evidence="18">CBS 109.77</strain>
    </source>
</reference>
<evidence type="ECO:0000256" key="5">
    <source>
        <dbReference type="ARBA" id="ARBA00022525"/>
    </source>
</evidence>
<dbReference type="AlphaFoldDB" id="A0A6A6WWB6"/>
<feature type="active site" description="Charge relay system" evidence="15">
    <location>
        <position position="292"/>
    </location>
</feature>
<dbReference type="PANTHER" id="PTHR14218">
    <property type="entry name" value="PROTEASE S8 TRIPEPTIDYL PEPTIDASE I CLN2"/>
    <property type="match status" value="1"/>
</dbReference>
<dbReference type="SMART" id="SM00944">
    <property type="entry name" value="Pro-kuma_activ"/>
    <property type="match status" value="1"/>
</dbReference>
<dbReference type="InterPro" id="IPR023828">
    <property type="entry name" value="Peptidase_S8_Ser-AS"/>
</dbReference>
<keyword evidence="7 15" id="KW-0479">Metal-binding</keyword>
<feature type="binding site" evidence="15">
    <location>
        <position position="588"/>
    </location>
    <ligand>
        <name>Ca(2+)</name>
        <dbReference type="ChEBI" id="CHEBI:29108"/>
    </ligand>
</feature>
<feature type="chain" id="PRO_5025407726" description="tripeptidyl-peptidase II" evidence="16">
    <location>
        <begin position="21"/>
        <end position="606"/>
    </location>
</feature>
<keyword evidence="9 15" id="KW-0378">Hydrolase</keyword>
<dbReference type="EC" id="3.4.14.10" evidence="4"/>
<keyword evidence="19" id="KW-1185">Reference proteome</keyword>
<evidence type="ECO:0000256" key="6">
    <source>
        <dbReference type="ARBA" id="ARBA00022670"/>
    </source>
</evidence>
<proteinExistence type="predicted"/>
<dbReference type="GO" id="GO:0005576">
    <property type="term" value="C:extracellular region"/>
    <property type="evidence" value="ECO:0007669"/>
    <property type="project" value="UniProtKB-SubCell"/>
</dbReference>
<dbReference type="InterPro" id="IPR015366">
    <property type="entry name" value="S53_propep"/>
</dbReference>
<name>A0A6A6WWB6_9PLEO</name>
<evidence type="ECO:0000256" key="3">
    <source>
        <dbReference type="ARBA" id="ARBA00004239"/>
    </source>
</evidence>
<feature type="binding site" evidence="15">
    <location>
        <position position="586"/>
    </location>
    <ligand>
        <name>Ca(2+)</name>
        <dbReference type="ChEBI" id="CHEBI:29108"/>
    </ligand>
</feature>
<sequence length="606" mass="65153">MAPLLQTALWAFLFAGTTRAAKQATTQAYTARNWALHETASVPPGWKTLGLAADTTPTSASIHLQQPRMGDLRRRLSQISDPQNADFGAHLSREQLYLYQEPSAAAVDAVSNWLGANGIEDRRVENSWIHFNATVGLLNALLRCNLAAFETPRKRRVLRTVEYSLPGELVEHVQFVHPVTQFTERWQEKKKKSYQRHDKLSTRVVPASCLQNVDPTCLVDLYNITHIPADALSGSTLGVAGFLEEYPNQANVRTFLTSYSPRRADPSYTPDYNFSVTSINNGSTTNTGSGGEALLDLDYTMAFTQPLPVVYFSTGGRGSYVGPNGTDESNTTANGNEPWLEFLTHLLELPDVDLPKVLSVSYTDDEQSVARPYALYVCDLFMQLGARGVSVLVASGDGGAAGTSSSTNCVVNSGNSQDPPRYIPTFPASCPYVTAVGATGRYFPMEPAYFSSGGFSEYFAVPEWQAAATGGYVVGLNGSHDGWYNPAGRGIPDVAAIGVRFVLGGEGGNVVTAKGTSASTPVWAAVVALLNDRRLREGKPVLGFLNPVLYSEAVRGALEDVRSGVSGGCTWNGGNDFVEGWSAVEGWDPSTGLGTPDFGALMEVLG</sequence>
<feature type="domain" description="Peptidase S53" evidence="17">
    <location>
        <begin position="212"/>
        <end position="606"/>
    </location>
</feature>
<gene>
    <name evidence="18" type="ORF">K505DRAFT_315626</name>
</gene>
<dbReference type="InterPro" id="IPR000209">
    <property type="entry name" value="Peptidase_S8/S53_dom"/>
</dbReference>
<keyword evidence="11 15" id="KW-0106">Calcium</keyword>
<dbReference type="GO" id="GO:0004252">
    <property type="term" value="F:serine-type endopeptidase activity"/>
    <property type="evidence" value="ECO:0007669"/>
    <property type="project" value="UniProtKB-UniRule"/>
</dbReference>
<comment type="subcellular location">
    <subcellularLocation>
        <location evidence="3">Secreted</location>
        <location evidence="3">Extracellular space</location>
    </subcellularLocation>
</comment>
<dbReference type="GO" id="GO:0006508">
    <property type="term" value="P:proteolysis"/>
    <property type="evidence" value="ECO:0007669"/>
    <property type="project" value="UniProtKB-KW"/>
</dbReference>
<evidence type="ECO:0000313" key="18">
    <source>
        <dbReference type="EMBL" id="KAF2788037.1"/>
    </source>
</evidence>
<keyword evidence="5" id="KW-0964">Secreted</keyword>
<dbReference type="Pfam" id="PF00082">
    <property type="entry name" value="Peptidase_S8"/>
    <property type="match status" value="1"/>
</dbReference>
<feature type="active site" description="Charge relay system" evidence="15">
    <location>
        <position position="517"/>
    </location>
</feature>
<feature type="active site" description="Charge relay system" evidence="15">
    <location>
        <position position="296"/>
    </location>
</feature>
<protein>
    <recommendedName>
        <fullName evidence="4">tripeptidyl-peptidase II</fullName>
        <ecNumber evidence="4">3.4.14.10</ecNumber>
    </recommendedName>
</protein>
<feature type="binding site" evidence="15">
    <location>
        <position position="561"/>
    </location>
    <ligand>
        <name>Ca(2+)</name>
        <dbReference type="ChEBI" id="CHEBI:29108"/>
    </ligand>
</feature>
<evidence type="ECO:0000259" key="17">
    <source>
        <dbReference type="PROSITE" id="PS51695"/>
    </source>
</evidence>
<feature type="binding site" evidence="15">
    <location>
        <position position="560"/>
    </location>
    <ligand>
        <name>Ca(2+)</name>
        <dbReference type="ChEBI" id="CHEBI:29108"/>
    </ligand>
</feature>
<keyword evidence="8 16" id="KW-0732">Signal</keyword>
<accession>A0A6A6WWB6</accession>
<dbReference type="OrthoDB" id="2919105at2759"/>
<dbReference type="EMBL" id="MU002254">
    <property type="protein sequence ID" value="KAF2788037.1"/>
    <property type="molecule type" value="Genomic_DNA"/>
</dbReference>
<evidence type="ECO:0000256" key="8">
    <source>
        <dbReference type="ARBA" id="ARBA00022729"/>
    </source>
</evidence>
<evidence type="ECO:0000256" key="10">
    <source>
        <dbReference type="ARBA" id="ARBA00022825"/>
    </source>
</evidence>
<organism evidence="18 19">
    <name type="scientific">Melanomma pulvis-pyrius CBS 109.77</name>
    <dbReference type="NCBI Taxonomy" id="1314802"/>
    <lineage>
        <taxon>Eukaryota</taxon>
        <taxon>Fungi</taxon>
        <taxon>Dikarya</taxon>
        <taxon>Ascomycota</taxon>
        <taxon>Pezizomycotina</taxon>
        <taxon>Dothideomycetes</taxon>
        <taxon>Pleosporomycetidae</taxon>
        <taxon>Pleosporales</taxon>
        <taxon>Melanommataceae</taxon>
        <taxon>Melanomma</taxon>
    </lineage>
</organism>
<evidence type="ECO:0000256" key="4">
    <source>
        <dbReference type="ARBA" id="ARBA00012462"/>
    </source>
</evidence>
<evidence type="ECO:0000256" key="12">
    <source>
        <dbReference type="ARBA" id="ARBA00023026"/>
    </source>
</evidence>
<dbReference type="Gene3D" id="3.40.50.200">
    <property type="entry name" value="Peptidase S8/S53 domain"/>
    <property type="match status" value="1"/>
</dbReference>
<dbReference type="InterPro" id="IPR030400">
    <property type="entry name" value="Sedolisin_dom"/>
</dbReference>
<keyword evidence="10 15" id="KW-0720">Serine protease</keyword>
<evidence type="ECO:0000256" key="11">
    <source>
        <dbReference type="ARBA" id="ARBA00022837"/>
    </source>
</evidence>
<dbReference type="GO" id="GO:0046872">
    <property type="term" value="F:metal ion binding"/>
    <property type="evidence" value="ECO:0007669"/>
    <property type="project" value="UniProtKB-UniRule"/>
</dbReference>
<comment type="function">
    <text evidence="2">Secreted tripeptidyl-peptidase which degrades proteins at acidic pHs and is involved in virulence.</text>
</comment>
<keyword evidence="12" id="KW-0843">Virulence</keyword>
<dbReference type="PROSITE" id="PS51695">
    <property type="entry name" value="SEDOLISIN"/>
    <property type="match status" value="1"/>
</dbReference>
<keyword evidence="13" id="KW-0865">Zymogen</keyword>
<evidence type="ECO:0000256" key="9">
    <source>
        <dbReference type="ARBA" id="ARBA00022801"/>
    </source>
</evidence>
<evidence type="ECO:0000256" key="7">
    <source>
        <dbReference type="ARBA" id="ARBA00022723"/>
    </source>
</evidence>
<dbReference type="SUPFAM" id="SSF54897">
    <property type="entry name" value="Protease propeptides/inhibitors"/>
    <property type="match status" value="1"/>
</dbReference>
<evidence type="ECO:0000256" key="16">
    <source>
        <dbReference type="SAM" id="SignalP"/>
    </source>
</evidence>
<evidence type="ECO:0000256" key="14">
    <source>
        <dbReference type="ARBA" id="ARBA00023180"/>
    </source>
</evidence>
<dbReference type="InterPro" id="IPR050819">
    <property type="entry name" value="Tripeptidyl-peptidase_I"/>
</dbReference>
<dbReference type="CDD" id="cd11377">
    <property type="entry name" value="Pro-peptidase_S53"/>
    <property type="match status" value="1"/>
</dbReference>
<dbReference type="Pfam" id="PF09286">
    <property type="entry name" value="Pro-kuma_activ"/>
    <property type="match status" value="1"/>
</dbReference>
<evidence type="ECO:0000256" key="2">
    <source>
        <dbReference type="ARBA" id="ARBA00002451"/>
    </source>
</evidence>
<evidence type="ECO:0000256" key="15">
    <source>
        <dbReference type="PROSITE-ProRule" id="PRU01032"/>
    </source>
</evidence>
<evidence type="ECO:0000256" key="1">
    <source>
        <dbReference type="ARBA" id="ARBA00001910"/>
    </source>
</evidence>
<feature type="signal peptide" evidence="16">
    <location>
        <begin position="1"/>
        <end position="20"/>
    </location>
</feature>
<dbReference type="FunFam" id="3.40.50.200:FF:000015">
    <property type="entry name" value="Tripeptidyl peptidase A"/>
    <property type="match status" value="1"/>
</dbReference>
<dbReference type="PROSITE" id="PS00138">
    <property type="entry name" value="SUBTILASE_SER"/>
    <property type="match status" value="1"/>
</dbReference>
<comment type="catalytic activity">
    <reaction evidence="1">
        <text>Release of an N-terminal tripeptide from a polypeptide.</text>
        <dbReference type="EC" id="3.4.14.10"/>
    </reaction>
</comment>